<organism evidence="1 2">
    <name type="scientific">Rhabditophanes sp. KR3021</name>
    <dbReference type="NCBI Taxonomy" id="114890"/>
    <lineage>
        <taxon>Eukaryota</taxon>
        <taxon>Metazoa</taxon>
        <taxon>Ecdysozoa</taxon>
        <taxon>Nematoda</taxon>
        <taxon>Chromadorea</taxon>
        <taxon>Rhabditida</taxon>
        <taxon>Tylenchina</taxon>
        <taxon>Panagrolaimomorpha</taxon>
        <taxon>Strongyloidoidea</taxon>
        <taxon>Alloionematidae</taxon>
        <taxon>Rhabditophanes</taxon>
    </lineage>
</organism>
<protein>
    <submittedName>
        <fullName evidence="2">MATH domain-containing protein</fullName>
    </submittedName>
</protein>
<dbReference type="Proteomes" id="UP000095286">
    <property type="component" value="Unplaced"/>
</dbReference>
<proteinExistence type="predicted"/>
<accession>A0AC35THB7</accession>
<evidence type="ECO:0000313" key="2">
    <source>
        <dbReference type="WBParaSite" id="RSKR_0000051700.1"/>
    </source>
</evidence>
<name>A0AC35THB7_9BILA</name>
<evidence type="ECO:0000313" key="1">
    <source>
        <dbReference type="Proteomes" id="UP000095286"/>
    </source>
</evidence>
<reference evidence="2" key="1">
    <citation type="submission" date="2016-11" db="UniProtKB">
        <authorList>
            <consortium name="WormBaseParasite"/>
        </authorList>
    </citation>
    <scope>IDENTIFICATION</scope>
    <source>
        <strain evidence="2">KR3021</strain>
    </source>
</reference>
<dbReference type="WBParaSite" id="RSKR_0000051700.1">
    <property type="protein sequence ID" value="RSKR_0000051700.1"/>
    <property type="gene ID" value="RSKR_0000051700"/>
</dbReference>
<sequence>MTMTENGVDSSVNLVSPSDEDSSMNSLFPSGNRAKHLQFVRANTIAVINDEVDGECAGCVEQTLVRQDKLGADFGKLVISDIPFITNASKQKEEVGEVEEDEDYISSDDNSNSSAVTTSTSESIPFSIDEITAKQEITDQNNNCIQEKLRTKTLIKKSSSIKSDDSGIFLRVSGIQQAYRKIEDPLAKLKDDRKQRFMNPKEEPMRFKSFSWDWPFCHDGVAKGTYTAEAFTVCLPFNNGGTGESRNTTRKFEKISESNFSWQVGLSNTSQSGNCFWRMELEVIRSLNMLVLIVSRDISRIDDRSKRLRRVRKVYRLPDYYDVNSISTKSYDFGIVLTANKLIKKEPKNNLKLQRADTVA</sequence>